<dbReference type="AlphaFoldDB" id="A0AAD4N0W0"/>
<keyword evidence="2" id="KW-1185">Reference proteome</keyword>
<dbReference type="SUPFAM" id="SSF55770">
    <property type="entry name" value="Profilin (actin-binding protein)"/>
    <property type="match status" value="1"/>
</dbReference>
<proteinExistence type="predicted"/>
<evidence type="ECO:0000313" key="2">
    <source>
        <dbReference type="Proteomes" id="UP001201812"/>
    </source>
</evidence>
<name>A0AAD4N0W0_9BILA</name>
<sequence length="91" mass="10049">MLSPTKLQNFGLQRIKSWSAYIDTLTRAARESNLPQSGASVWARTEDNNELRATEGDLKKIVSQFSDLSAVPMVGGDLESVHYIVPRTGRA</sequence>
<dbReference type="Gene3D" id="3.30.450.30">
    <property type="entry name" value="Dynein light chain 2a, cytoplasmic"/>
    <property type="match status" value="1"/>
</dbReference>
<comment type="caution">
    <text evidence="1">The sequence shown here is derived from an EMBL/GenBank/DDBJ whole genome shotgun (WGS) entry which is preliminary data.</text>
</comment>
<evidence type="ECO:0000313" key="1">
    <source>
        <dbReference type="EMBL" id="KAI1707578.1"/>
    </source>
</evidence>
<organism evidence="1 2">
    <name type="scientific">Ditylenchus destructor</name>
    <dbReference type="NCBI Taxonomy" id="166010"/>
    <lineage>
        <taxon>Eukaryota</taxon>
        <taxon>Metazoa</taxon>
        <taxon>Ecdysozoa</taxon>
        <taxon>Nematoda</taxon>
        <taxon>Chromadorea</taxon>
        <taxon>Rhabditida</taxon>
        <taxon>Tylenchina</taxon>
        <taxon>Tylenchomorpha</taxon>
        <taxon>Sphaerularioidea</taxon>
        <taxon>Anguinidae</taxon>
        <taxon>Anguininae</taxon>
        <taxon>Ditylenchus</taxon>
    </lineage>
</organism>
<accession>A0AAD4N0W0</accession>
<dbReference type="Proteomes" id="UP001201812">
    <property type="component" value="Unassembled WGS sequence"/>
</dbReference>
<protein>
    <submittedName>
        <fullName evidence="1">Profilin-1</fullName>
    </submittedName>
</protein>
<gene>
    <name evidence="1" type="ORF">DdX_12415</name>
</gene>
<reference evidence="1" key="1">
    <citation type="submission" date="2022-01" db="EMBL/GenBank/DDBJ databases">
        <title>Genome Sequence Resource for Two Populations of Ditylenchus destructor, the Migratory Endoparasitic Phytonematode.</title>
        <authorList>
            <person name="Zhang H."/>
            <person name="Lin R."/>
            <person name="Xie B."/>
        </authorList>
    </citation>
    <scope>NUCLEOTIDE SEQUENCE</scope>
    <source>
        <strain evidence="1">BazhouSP</strain>
    </source>
</reference>
<dbReference type="InterPro" id="IPR036140">
    <property type="entry name" value="PFN_sf"/>
</dbReference>
<dbReference type="EMBL" id="JAKKPZ010000040">
    <property type="protein sequence ID" value="KAI1707578.1"/>
    <property type="molecule type" value="Genomic_DNA"/>
</dbReference>